<dbReference type="CDD" id="cd22265">
    <property type="entry name" value="UDM1_RNF168"/>
    <property type="match status" value="1"/>
</dbReference>
<evidence type="ECO:0000259" key="4">
    <source>
        <dbReference type="PROSITE" id="PS51925"/>
    </source>
</evidence>
<evidence type="ECO:0000256" key="2">
    <source>
        <dbReference type="SAM" id="MobiDB-lite"/>
    </source>
</evidence>
<evidence type="ECO:0000256" key="1">
    <source>
        <dbReference type="SAM" id="Coils"/>
    </source>
</evidence>
<dbReference type="PANTHER" id="PTHR11161:SF0">
    <property type="entry name" value="O-ACYLTRANSFERASE LIKE PROTEIN"/>
    <property type="match status" value="1"/>
</dbReference>
<comment type="caution">
    <text evidence="5">The sequence shown here is derived from an EMBL/GenBank/DDBJ whole genome shotgun (WGS) entry which is preliminary data.</text>
</comment>
<dbReference type="SUPFAM" id="SSF52047">
    <property type="entry name" value="RNI-like"/>
    <property type="match status" value="1"/>
</dbReference>
<evidence type="ECO:0000256" key="3">
    <source>
        <dbReference type="SAM" id="Phobius"/>
    </source>
</evidence>
<protein>
    <recommendedName>
        <fullName evidence="4">DM2 domain-containing protein</fullName>
    </recommendedName>
</protein>
<accession>A0A5A8DQR6</accession>
<dbReference type="InterPro" id="IPR002656">
    <property type="entry name" value="Acyl_transf_3_dom"/>
</dbReference>
<evidence type="ECO:0000313" key="5">
    <source>
        <dbReference type="EMBL" id="KAA0166181.1"/>
    </source>
</evidence>
<dbReference type="PANTHER" id="PTHR11161">
    <property type="entry name" value="O-ACYLTRANSFERASE"/>
    <property type="match status" value="1"/>
</dbReference>
<reference evidence="5 6" key="1">
    <citation type="submission" date="2019-07" db="EMBL/GenBank/DDBJ databases">
        <title>Genomes of Cafeteria roenbergensis.</title>
        <authorList>
            <person name="Fischer M.G."/>
            <person name="Hackl T."/>
            <person name="Roman M."/>
        </authorList>
    </citation>
    <scope>NUCLEOTIDE SEQUENCE [LARGE SCALE GENOMIC DNA]</scope>
    <source>
        <strain evidence="5 6">RCC970-E3</strain>
    </source>
</reference>
<dbReference type="SMART" id="SM00151">
    <property type="entry name" value="SWIB"/>
    <property type="match status" value="1"/>
</dbReference>
<keyword evidence="1" id="KW-0175">Coiled coil</keyword>
<dbReference type="InterPro" id="IPR003121">
    <property type="entry name" value="SWIB_MDM2_domain"/>
</dbReference>
<feature type="region of interest" description="Disordered" evidence="2">
    <location>
        <begin position="1008"/>
        <end position="1081"/>
    </location>
</feature>
<dbReference type="Pfam" id="PF02201">
    <property type="entry name" value="SWIB"/>
    <property type="match status" value="2"/>
</dbReference>
<keyword evidence="3" id="KW-0812">Transmembrane</keyword>
<proteinExistence type="predicted"/>
<dbReference type="CDD" id="cd10567">
    <property type="entry name" value="SWIB-MDM2_like"/>
    <property type="match status" value="2"/>
</dbReference>
<keyword evidence="3" id="KW-0472">Membrane</keyword>
<dbReference type="AlphaFoldDB" id="A0A5A8DQR6"/>
<feature type="region of interest" description="Disordered" evidence="2">
    <location>
        <begin position="894"/>
        <end position="916"/>
    </location>
</feature>
<dbReference type="EMBL" id="VLTL01000041">
    <property type="protein sequence ID" value="KAA0166181.1"/>
    <property type="molecule type" value="Genomic_DNA"/>
</dbReference>
<feature type="compositionally biased region" description="Low complexity" evidence="2">
    <location>
        <begin position="1063"/>
        <end position="1072"/>
    </location>
</feature>
<feature type="compositionally biased region" description="Basic and acidic residues" evidence="2">
    <location>
        <begin position="786"/>
        <end position="799"/>
    </location>
</feature>
<keyword evidence="3" id="KW-1133">Transmembrane helix</keyword>
<gene>
    <name evidence="5" type="ORF">FNF28_03229</name>
</gene>
<dbReference type="Proteomes" id="UP000324907">
    <property type="component" value="Unassembled WGS sequence"/>
</dbReference>
<dbReference type="Gene3D" id="3.80.10.10">
    <property type="entry name" value="Ribonuclease Inhibitor"/>
    <property type="match status" value="2"/>
</dbReference>
<dbReference type="InterPro" id="IPR036885">
    <property type="entry name" value="SWIB_MDM2_dom_sf"/>
</dbReference>
<feature type="compositionally biased region" description="Low complexity" evidence="2">
    <location>
        <begin position="1008"/>
        <end position="1018"/>
    </location>
</feature>
<dbReference type="InterPro" id="IPR052728">
    <property type="entry name" value="O2_lipid_transport_reg"/>
</dbReference>
<dbReference type="GO" id="GO:0016747">
    <property type="term" value="F:acyltransferase activity, transferring groups other than amino-acyl groups"/>
    <property type="evidence" value="ECO:0007669"/>
    <property type="project" value="InterPro"/>
</dbReference>
<feature type="compositionally biased region" description="Low complexity" evidence="2">
    <location>
        <begin position="1206"/>
        <end position="1215"/>
    </location>
</feature>
<feature type="transmembrane region" description="Helical" evidence="3">
    <location>
        <begin position="499"/>
        <end position="518"/>
    </location>
</feature>
<sequence length="1215" mass="128825">MSGPSRLADLDIAGGVPDMHGWDLNKSLKPLLQELGFVAPPIKSDAIKELRKQLPGWFAEQREKRARENDERRAELRKQEEKEKLLRAAARKKAEEDKALSDDAALRFWVALTRANSTPADVQLRLQGPVSVRAWCRWLAACTSVRSLDLSSHSLRDDVGVELAGALAKNDGLLSLDLSGNLLGPGSLAALSDALRTNTSLRTLTLDDNPLCAGDPSGFEELGDALRTNSSLTSLSLFRTSPMERGGHALAAGVEGSASLLRLQLAPVDGVSVEDAVVMRASLGRNHARLREKLLVERAERAAARRAAAERSAAEAAAEATHRKEAWVEEQRRARELHFAQMEREEYLAEERARQERELAARPWIEQMRAAKAKEAAKGAKKKAKNIAAAAKSLVRRPSGSIGLLDGIRALSVAWVVAHHALTRMEDLGKPFADPGKPFLRPLGFDSIMLAWYMAPVRIGTAAVDLFFLLSGFLIAYLLGREVRKTGCINIPRFLGRRWLRLTPVYALVILLFSTYAWRSCFTWGWTNLLFINNFVGPQMFQGVGEHGPNSEQAGCMGHSWSIAVEFQMYLASPLLVLAMHRLGRLHWLVPAVGTAASAWLRWRAWAADNDHDALELAAYNKPLTRFSPYLAGMEGSAADAEAPAIGASPPALGSSASRLQAPAAASASAAATPVREAAASGANPALPPRAAVPCGALAPLCYWAGVAGWLAGSFASSGPVLGALLDPMVFNAAKQADSTAVGLAFALFRPLFGALTAMALFGLVVARLDDDEDKEAAALGARQAAHHEGVPFDGEPRPSRRVGSRMDAMPAAPVPSGQEEAPATAPAAVPEAELAAAVAAEVAVADLSSLVLKTLRGLVETRLGVPAGTLKGQRDEFKALALQCVAARQADQAGASASSDSDDAKEAPKPAATKLRGRAAPMILMPSLRALLKVDRLPRAEITKRIWAMIRERDLPKRGGAAVLDAELATALGRKTVSFKTMGRTIEGLVKSARHLVGYDADGNWVGDAAPASGSGSDDSDDGSGEEEEEDDDDDSDDDAKAPRAASSRANGRAAKRGRAGAGTAAAAAPAKRAKSKAGGLAGGAVVLNDELARLTGARVTSRSQISKWLWSRIRARGLQNPGDRRKVTYDEELAAALKSKAGTIFTMNRHISNAVRKATPEEAEEAVAELRMDAAPDAAGQSDGEDQGDGEDDGEGDAAGGSDAGDVGAAAAE</sequence>
<dbReference type="InterPro" id="IPR019835">
    <property type="entry name" value="SWIB_domain"/>
</dbReference>
<dbReference type="Pfam" id="PF01757">
    <property type="entry name" value="Acyl_transf_3"/>
    <property type="match status" value="1"/>
</dbReference>
<feature type="compositionally biased region" description="Low complexity" evidence="2">
    <location>
        <begin position="1044"/>
        <end position="1054"/>
    </location>
</feature>
<feature type="transmembrane region" description="Helical" evidence="3">
    <location>
        <begin position="450"/>
        <end position="479"/>
    </location>
</feature>
<evidence type="ECO:0000313" key="6">
    <source>
        <dbReference type="Proteomes" id="UP000324907"/>
    </source>
</evidence>
<feature type="domain" description="DM2" evidence="4">
    <location>
        <begin position="1082"/>
        <end position="1159"/>
    </location>
</feature>
<dbReference type="PROSITE" id="PS51925">
    <property type="entry name" value="SWIB_MDM2"/>
    <property type="match status" value="1"/>
</dbReference>
<organism evidence="5 6">
    <name type="scientific">Cafeteria roenbergensis</name>
    <name type="common">Marine flagellate</name>
    <dbReference type="NCBI Taxonomy" id="33653"/>
    <lineage>
        <taxon>Eukaryota</taxon>
        <taxon>Sar</taxon>
        <taxon>Stramenopiles</taxon>
        <taxon>Bigyra</taxon>
        <taxon>Opalozoa</taxon>
        <taxon>Bicosoecida</taxon>
        <taxon>Cafeteriaceae</taxon>
        <taxon>Cafeteria</taxon>
    </lineage>
</organism>
<feature type="coiled-coil region" evidence="1">
    <location>
        <begin position="59"/>
        <end position="98"/>
    </location>
</feature>
<dbReference type="SUPFAM" id="SSF47592">
    <property type="entry name" value="SWIB/MDM2 domain"/>
    <property type="match status" value="2"/>
</dbReference>
<dbReference type="InterPro" id="IPR032675">
    <property type="entry name" value="LRR_dom_sf"/>
</dbReference>
<dbReference type="SMART" id="SM00368">
    <property type="entry name" value="LRR_RI"/>
    <property type="match status" value="2"/>
</dbReference>
<feature type="region of interest" description="Disordered" evidence="2">
    <location>
        <begin position="779"/>
        <end position="827"/>
    </location>
</feature>
<feature type="compositionally biased region" description="Acidic residues" evidence="2">
    <location>
        <begin position="1185"/>
        <end position="1198"/>
    </location>
</feature>
<name>A0A5A8DQR6_CAFRO</name>
<feature type="region of interest" description="Disordered" evidence="2">
    <location>
        <begin position="1158"/>
        <end position="1215"/>
    </location>
</feature>
<dbReference type="Gene3D" id="1.10.245.10">
    <property type="entry name" value="SWIB/MDM2 domain"/>
    <property type="match status" value="2"/>
</dbReference>
<feature type="compositionally biased region" description="Acidic residues" evidence="2">
    <location>
        <begin position="1019"/>
        <end position="1039"/>
    </location>
</feature>